<dbReference type="PANTHER" id="PTHR34472:SF1">
    <property type="entry name" value="SULFUR CARRIER PROTEIN THIS"/>
    <property type="match status" value="1"/>
</dbReference>
<evidence type="ECO:0000313" key="1">
    <source>
        <dbReference type="EMBL" id="ABL01067.1"/>
    </source>
</evidence>
<keyword evidence="2" id="KW-1185">Reference proteome</keyword>
<protein>
    <submittedName>
        <fullName evidence="1">Sulfur carrier protein ThiS</fullName>
    </submittedName>
</protein>
<proteinExistence type="predicted"/>
<organism evidence="1 2">
    <name type="scientific">Pelobacter propionicus (strain DSM 2379 / NBRC 103807 / OttBd1)</name>
    <dbReference type="NCBI Taxonomy" id="338966"/>
    <lineage>
        <taxon>Bacteria</taxon>
        <taxon>Pseudomonadati</taxon>
        <taxon>Thermodesulfobacteriota</taxon>
        <taxon>Desulfuromonadia</taxon>
        <taxon>Desulfuromonadales</taxon>
        <taxon>Desulfuromonadaceae</taxon>
        <taxon>Pelobacter</taxon>
    </lineage>
</organism>
<dbReference type="InterPro" id="IPR003749">
    <property type="entry name" value="ThiS/MoaD-like"/>
</dbReference>
<dbReference type="OrthoDB" id="197113at2"/>
<dbReference type="EMBL" id="CP000482">
    <property type="protein sequence ID" value="ABL01067.1"/>
    <property type="molecule type" value="Genomic_DNA"/>
</dbReference>
<dbReference type="InterPro" id="IPR010035">
    <property type="entry name" value="Thi_S"/>
</dbReference>
<dbReference type="SUPFAM" id="SSF54285">
    <property type="entry name" value="MoaD/ThiS"/>
    <property type="match status" value="1"/>
</dbReference>
<dbReference type="Gene3D" id="3.10.20.30">
    <property type="match status" value="1"/>
</dbReference>
<dbReference type="HOGENOM" id="CLU_174611_3_0_7"/>
<name>A1AUP6_PELPD</name>
<dbReference type="eggNOG" id="COG2104">
    <property type="taxonomic scope" value="Bacteria"/>
</dbReference>
<dbReference type="Pfam" id="PF02597">
    <property type="entry name" value="ThiS"/>
    <property type="match status" value="1"/>
</dbReference>
<dbReference type="KEGG" id="ppd:Ppro_3474"/>
<dbReference type="PANTHER" id="PTHR34472">
    <property type="entry name" value="SULFUR CARRIER PROTEIN THIS"/>
    <property type="match status" value="1"/>
</dbReference>
<dbReference type="RefSeq" id="WP_011737283.1">
    <property type="nucleotide sequence ID" value="NC_008609.1"/>
</dbReference>
<accession>A1AUP6</accession>
<dbReference type="InterPro" id="IPR012675">
    <property type="entry name" value="Beta-grasp_dom_sf"/>
</dbReference>
<dbReference type="STRING" id="338966.Ppro_3474"/>
<dbReference type="AlphaFoldDB" id="A1AUP6"/>
<dbReference type="InterPro" id="IPR016155">
    <property type="entry name" value="Mopterin_synth/thiamin_S_b"/>
</dbReference>
<evidence type="ECO:0000313" key="2">
    <source>
        <dbReference type="Proteomes" id="UP000006732"/>
    </source>
</evidence>
<dbReference type="NCBIfam" id="TIGR01683">
    <property type="entry name" value="thiS"/>
    <property type="match status" value="1"/>
</dbReference>
<dbReference type="CDD" id="cd00565">
    <property type="entry name" value="Ubl_ThiS"/>
    <property type="match status" value="1"/>
</dbReference>
<sequence>MIITVNGKATDVKDGCTIGQLLEQLEIKRDRVAVEVNLDIVPKASHDSHALAAGDVIEIVQFVGGG</sequence>
<dbReference type="Proteomes" id="UP000006732">
    <property type="component" value="Chromosome"/>
</dbReference>
<gene>
    <name evidence="1" type="ordered locus">Ppro_3474</name>
</gene>
<reference evidence="1 2" key="1">
    <citation type="submission" date="2006-10" db="EMBL/GenBank/DDBJ databases">
        <title>Complete sequence of chromosome of Pelobacter propionicus DSM 2379.</title>
        <authorList>
            <consortium name="US DOE Joint Genome Institute"/>
            <person name="Copeland A."/>
            <person name="Lucas S."/>
            <person name="Lapidus A."/>
            <person name="Barry K."/>
            <person name="Detter J.C."/>
            <person name="Glavina del Rio T."/>
            <person name="Hammon N."/>
            <person name="Israni S."/>
            <person name="Dalin E."/>
            <person name="Tice H."/>
            <person name="Pitluck S."/>
            <person name="Saunders E."/>
            <person name="Brettin T."/>
            <person name="Bruce D."/>
            <person name="Han C."/>
            <person name="Tapia R."/>
            <person name="Schmutz J."/>
            <person name="Larimer F."/>
            <person name="Land M."/>
            <person name="Hauser L."/>
            <person name="Kyrpides N."/>
            <person name="Kim E."/>
            <person name="Lovley D."/>
            <person name="Richardson P."/>
        </authorList>
    </citation>
    <scope>NUCLEOTIDE SEQUENCE [LARGE SCALE GENOMIC DNA]</scope>
    <source>
        <strain evidence="2">DSM 2379 / NBRC 103807 / OttBd1</strain>
    </source>
</reference>